<feature type="non-terminal residue" evidence="1">
    <location>
        <position position="1"/>
    </location>
</feature>
<gene>
    <name evidence="1" type="ORF">PHYSODRAFT_453235</name>
</gene>
<organism evidence="1 2">
    <name type="scientific">Phytophthora sojae (strain P6497)</name>
    <name type="common">Soybean stem and root rot agent</name>
    <name type="synonym">Phytophthora megasperma f. sp. glycines</name>
    <dbReference type="NCBI Taxonomy" id="1094619"/>
    <lineage>
        <taxon>Eukaryota</taxon>
        <taxon>Sar</taxon>
        <taxon>Stramenopiles</taxon>
        <taxon>Oomycota</taxon>
        <taxon>Peronosporomycetes</taxon>
        <taxon>Peronosporales</taxon>
        <taxon>Peronosporaceae</taxon>
        <taxon>Phytophthora</taxon>
    </lineage>
</organism>
<dbReference type="AlphaFoldDB" id="G4ZZN4"/>
<reference evidence="1 2" key="1">
    <citation type="journal article" date="2006" name="Science">
        <title>Phytophthora genome sequences uncover evolutionary origins and mechanisms of pathogenesis.</title>
        <authorList>
            <person name="Tyler B.M."/>
            <person name="Tripathy S."/>
            <person name="Zhang X."/>
            <person name="Dehal P."/>
            <person name="Jiang R.H."/>
            <person name="Aerts A."/>
            <person name="Arredondo F.D."/>
            <person name="Baxter L."/>
            <person name="Bensasson D."/>
            <person name="Beynon J.L."/>
            <person name="Chapman J."/>
            <person name="Damasceno C.M."/>
            <person name="Dorrance A.E."/>
            <person name="Dou D."/>
            <person name="Dickerman A.W."/>
            <person name="Dubchak I.L."/>
            <person name="Garbelotto M."/>
            <person name="Gijzen M."/>
            <person name="Gordon S.G."/>
            <person name="Govers F."/>
            <person name="Grunwald N.J."/>
            <person name="Huang W."/>
            <person name="Ivors K.L."/>
            <person name="Jones R.W."/>
            <person name="Kamoun S."/>
            <person name="Krampis K."/>
            <person name="Lamour K.H."/>
            <person name="Lee M.K."/>
            <person name="McDonald W.H."/>
            <person name="Medina M."/>
            <person name="Meijer H.J."/>
            <person name="Nordberg E.K."/>
            <person name="Maclean D.J."/>
            <person name="Ospina-Giraldo M.D."/>
            <person name="Morris P.F."/>
            <person name="Phuntumart V."/>
            <person name="Putnam N.H."/>
            <person name="Rash S."/>
            <person name="Rose J.K."/>
            <person name="Sakihama Y."/>
            <person name="Salamov A.A."/>
            <person name="Savidor A."/>
            <person name="Scheuring C.F."/>
            <person name="Smith B.M."/>
            <person name="Sobral B.W."/>
            <person name="Terry A."/>
            <person name="Torto-Alalibo T.A."/>
            <person name="Win J."/>
            <person name="Xu Z."/>
            <person name="Zhang H."/>
            <person name="Grigoriev I.V."/>
            <person name="Rokhsar D.S."/>
            <person name="Boore J.L."/>
        </authorList>
    </citation>
    <scope>NUCLEOTIDE SEQUENCE [LARGE SCALE GENOMIC DNA]</scope>
    <source>
        <strain evidence="1 2">P6497</strain>
    </source>
</reference>
<dbReference type="EMBL" id="JH159158">
    <property type="protein sequence ID" value="EGZ10380.1"/>
    <property type="molecule type" value="Genomic_DNA"/>
</dbReference>
<protein>
    <recommendedName>
        <fullName evidence="3">RxLR effector protein</fullName>
    </recommendedName>
</protein>
<feature type="non-terminal residue" evidence="1">
    <location>
        <position position="84"/>
    </location>
</feature>
<dbReference type="RefSeq" id="XP_009533125.1">
    <property type="nucleotide sequence ID" value="XM_009534830.1"/>
</dbReference>
<dbReference type="Proteomes" id="UP000002640">
    <property type="component" value="Unassembled WGS sequence"/>
</dbReference>
<dbReference type="InParanoid" id="G4ZZN4"/>
<name>G4ZZN4_PHYSP</name>
<sequence>KNWDDVITKLQAGGKLKSLDTSKKEWITAFTQAEKAGQLKGTTEAQVVKVTEQAAEALTKNSSKWRYVWKTLKITFGALLRALV</sequence>
<dbReference type="GeneID" id="20652999"/>
<keyword evidence="2" id="KW-1185">Reference proteome</keyword>
<proteinExistence type="predicted"/>
<evidence type="ECO:0008006" key="3">
    <source>
        <dbReference type="Google" id="ProtNLM"/>
    </source>
</evidence>
<evidence type="ECO:0000313" key="2">
    <source>
        <dbReference type="Proteomes" id="UP000002640"/>
    </source>
</evidence>
<accession>G4ZZN4</accession>
<dbReference type="KEGG" id="psoj:PHYSODRAFT_453235"/>
<evidence type="ECO:0000313" key="1">
    <source>
        <dbReference type="EMBL" id="EGZ10380.1"/>
    </source>
</evidence>